<dbReference type="EMBL" id="CM037153">
    <property type="protein sequence ID" value="KAH7858733.1"/>
    <property type="molecule type" value="Genomic_DNA"/>
</dbReference>
<reference evidence="1 2" key="1">
    <citation type="journal article" date="2021" name="Hortic Res">
        <title>High-quality reference genome and annotation aids understanding of berry development for evergreen blueberry (Vaccinium darrowii).</title>
        <authorList>
            <person name="Yu J."/>
            <person name="Hulse-Kemp A.M."/>
            <person name="Babiker E."/>
            <person name="Staton M."/>
        </authorList>
    </citation>
    <scope>NUCLEOTIDE SEQUENCE [LARGE SCALE GENOMIC DNA]</scope>
    <source>
        <strain evidence="2">cv. NJ 8807/NJ 8810</strain>
        <tissue evidence="1">Young leaf</tissue>
    </source>
</reference>
<organism evidence="1 2">
    <name type="scientific">Vaccinium darrowii</name>
    <dbReference type="NCBI Taxonomy" id="229202"/>
    <lineage>
        <taxon>Eukaryota</taxon>
        <taxon>Viridiplantae</taxon>
        <taxon>Streptophyta</taxon>
        <taxon>Embryophyta</taxon>
        <taxon>Tracheophyta</taxon>
        <taxon>Spermatophyta</taxon>
        <taxon>Magnoliopsida</taxon>
        <taxon>eudicotyledons</taxon>
        <taxon>Gunneridae</taxon>
        <taxon>Pentapetalae</taxon>
        <taxon>asterids</taxon>
        <taxon>Ericales</taxon>
        <taxon>Ericaceae</taxon>
        <taxon>Vaccinioideae</taxon>
        <taxon>Vaccinieae</taxon>
        <taxon>Vaccinium</taxon>
    </lineage>
</organism>
<accession>A0ACB7YZH8</accession>
<protein>
    <submittedName>
        <fullName evidence="1">Uncharacterized protein</fullName>
    </submittedName>
</protein>
<comment type="caution">
    <text evidence="1">The sequence shown here is derived from an EMBL/GenBank/DDBJ whole genome shotgun (WGS) entry which is preliminary data.</text>
</comment>
<evidence type="ECO:0000313" key="1">
    <source>
        <dbReference type="EMBL" id="KAH7858733.1"/>
    </source>
</evidence>
<name>A0ACB7YZH8_9ERIC</name>
<dbReference type="Proteomes" id="UP000828048">
    <property type="component" value="Chromosome 3"/>
</dbReference>
<keyword evidence="2" id="KW-1185">Reference proteome</keyword>
<proteinExistence type="predicted"/>
<evidence type="ECO:0000313" key="2">
    <source>
        <dbReference type="Proteomes" id="UP000828048"/>
    </source>
</evidence>
<sequence>MKGSMDDYIDEIRGYDHKLQAIGYCVDDDDLVSYALKGLPEEYKPIRAALNAKGDTMFNDLATILKNEESQILRDEGLSAPKVFLTNQNGDGTRNSAANQGQLVGPMNTPVSDGGSASMYQNPNVSGPYFPVQNNRNFSAGQTSRGGRNSNSKMECQICGKTNHTALYCYHRQNLQYQPPPQFSRPNRGDNQPWNRGNQNWNGGNQNWNGGNQTWNGGNQNWNGRSGTATFVPFVSPFPGVQQQRPQQLQQSFALVTPPSQSPQPSHMIPYGGLYPSQTTHNHQMQGGSVMMPLSQATPQAYVTTTLPSSQGSQSFVSASPQMNAGFSVNGQMGQDAVGNCNWLFDSGASSHVTNDLAQLS</sequence>
<gene>
    <name evidence="1" type="ORF">Vadar_027298</name>
</gene>